<accession>A0A401XP29</accession>
<dbReference type="PROSITE" id="PS51257">
    <property type="entry name" value="PROKAR_LIPOPROTEIN"/>
    <property type="match status" value="1"/>
</dbReference>
<dbReference type="Proteomes" id="UP000286715">
    <property type="component" value="Unassembled WGS sequence"/>
</dbReference>
<organism evidence="1 2">
    <name type="scientific">Thermaurantimonas aggregans</name>
    <dbReference type="NCBI Taxonomy" id="2173829"/>
    <lineage>
        <taxon>Bacteria</taxon>
        <taxon>Pseudomonadati</taxon>
        <taxon>Bacteroidota</taxon>
        <taxon>Flavobacteriia</taxon>
        <taxon>Flavobacteriales</taxon>
        <taxon>Schleiferiaceae</taxon>
        <taxon>Thermaurantimonas</taxon>
    </lineage>
</organism>
<sequence length="192" mass="21964">MRKLTSAIVFAGLSIALIATGCKSKKNKEVPLPTDEVEVKLPCSEYKSDAKTFRAFSFGESMDLNTAKRKALSNARAELAGMLSTTMKVVGDNYVKSSEYNNKEEILERFEENARTVINQELRGVIPVCERSSKVKNSNVFKYYVALELSADRLADSYYQTLTRDQSLKIDYNYELFKKTFEEEMRRFEQGR</sequence>
<reference evidence="1 2" key="1">
    <citation type="submission" date="2018-11" db="EMBL/GenBank/DDBJ databases">
        <title>Schleiferia aggregans sp. nov., a moderately thermophilic heterotrophic bacterium isolated from microbial mats at a terrestrial hot spring.</title>
        <authorList>
            <person name="Iino T."/>
            <person name="Ohkuma M."/>
            <person name="Haruta S."/>
        </authorList>
    </citation>
    <scope>NUCLEOTIDE SEQUENCE [LARGE SCALE GENOMIC DNA]</scope>
    <source>
        <strain evidence="1 2">LA</strain>
    </source>
</reference>
<proteinExistence type="predicted"/>
<dbReference type="EMBL" id="BHZE01000049">
    <property type="protein sequence ID" value="GCD78752.1"/>
    <property type="molecule type" value="Genomic_DNA"/>
</dbReference>
<evidence type="ECO:0008006" key="3">
    <source>
        <dbReference type="Google" id="ProtNLM"/>
    </source>
</evidence>
<dbReference type="AlphaFoldDB" id="A0A401XP29"/>
<evidence type="ECO:0000313" key="1">
    <source>
        <dbReference type="EMBL" id="GCD78752.1"/>
    </source>
</evidence>
<protein>
    <recommendedName>
        <fullName evidence="3">LPP20 lipoprotein</fullName>
    </recommendedName>
</protein>
<gene>
    <name evidence="1" type="ORF">JCM31826_22340</name>
</gene>
<keyword evidence="2" id="KW-1185">Reference proteome</keyword>
<comment type="caution">
    <text evidence="1">The sequence shown here is derived from an EMBL/GenBank/DDBJ whole genome shotgun (WGS) entry which is preliminary data.</text>
</comment>
<name>A0A401XP29_9FLAO</name>
<dbReference type="OrthoDB" id="1467026at2"/>
<dbReference type="RefSeq" id="WP_124398807.1">
    <property type="nucleotide sequence ID" value="NZ_BHZE01000049.1"/>
</dbReference>
<evidence type="ECO:0000313" key="2">
    <source>
        <dbReference type="Proteomes" id="UP000286715"/>
    </source>
</evidence>